<organism evidence="1 2">
    <name type="scientific">Hypnocyclicus thermotrophus</name>
    <dbReference type="NCBI Taxonomy" id="1627895"/>
    <lineage>
        <taxon>Bacteria</taxon>
        <taxon>Fusobacteriati</taxon>
        <taxon>Fusobacteriota</taxon>
        <taxon>Fusobacteriia</taxon>
        <taxon>Fusobacteriales</taxon>
        <taxon>Fusobacteriaceae</taxon>
        <taxon>Hypnocyclicus</taxon>
    </lineage>
</organism>
<evidence type="ECO:0000313" key="1">
    <source>
        <dbReference type="EMBL" id="TDT70614.1"/>
    </source>
</evidence>
<accession>A0AA46I5T7</accession>
<evidence type="ECO:0000313" key="2">
    <source>
        <dbReference type="Proteomes" id="UP000294678"/>
    </source>
</evidence>
<name>A0AA46I5T7_9FUSO</name>
<evidence type="ECO:0008006" key="3">
    <source>
        <dbReference type="Google" id="ProtNLM"/>
    </source>
</evidence>
<sequence>MLISGFSMIKNASKLYYPIKEAVMSILPIVDEFVIAIGDCDEGDNTRELIESIGSDKIKIIDTVWDLEKYPNGMENAHQTDIAKKACSGEWLFYLQADEVVHEKYLDTIVNACKKYKDDKNIEGFLFKYKHFWGDYDHYHISHGWYPKEIRIIRNNPEIHSWESAQSFRRIPNFDEINYRQQEGTYKLKVIEIDAYIYHYGWVRPPQYMQAKKQALDTVHKGSKKVAEIYKNAPKEFDYGPLNKLAVFKESHPKVMKKWIEKFDWKDKLQYSGKPNPYRKKHKHEKLKYKILTFVEQKILGGKQLGGFRNYILLKKEK</sequence>
<proteinExistence type="predicted"/>
<protein>
    <recommendedName>
        <fullName evidence="3">Glycosyltransferase involved in cell wall biosynthesis</fullName>
    </recommendedName>
</protein>
<dbReference type="InterPro" id="IPR029044">
    <property type="entry name" value="Nucleotide-diphossugar_trans"/>
</dbReference>
<gene>
    <name evidence="1" type="ORF">EV215_1165</name>
</gene>
<dbReference type="Proteomes" id="UP000294678">
    <property type="component" value="Unassembled WGS sequence"/>
</dbReference>
<comment type="caution">
    <text evidence="1">The sequence shown here is derived from an EMBL/GenBank/DDBJ whole genome shotgun (WGS) entry which is preliminary data.</text>
</comment>
<dbReference type="SUPFAM" id="SSF53448">
    <property type="entry name" value="Nucleotide-diphospho-sugar transferases"/>
    <property type="match status" value="1"/>
</dbReference>
<reference evidence="1 2" key="1">
    <citation type="submission" date="2019-03" db="EMBL/GenBank/DDBJ databases">
        <title>Genomic Encyclopedia of Type Strains, Phase IV (KMG-IV): sequencing the most valuable type-strain genomes for metagenomic binning, comparative biology and taxonomic classification.</title>
        <authorList>
            <person name="Goeker M."/>
        </authorList>
    </citation>
    <scope>NUCLEOTIDE SEQUENCE [LARGE SCALE GENOMIC DNA]</scope>
    <source>
        <strain evidence="1 2">DSM 100055</strain>
    </source>
</reference>
<dbReference type="Gene3D" id="3.90.550.10">
    <property type="entry name" value="Spore Coat Polysaccharide Biosynthesis Protein SpsA, Chain A"/>
    <property type="match status" value="1"/>
</dbReference>
<dbReference type="EMBL" id="SOBG01000004">
    <property type="protein sequence ID" value="TDT70614.1"/>
    <property type="molecule type" value="Genomic_DNA"/>
</dbReference>
<dbReference type="RefSeq" id="WP_134113048.1">
    <property type="nucleotide sequence ID" value="NZ_SOBG01000004.1"/>
</dbReference>
<dbReference type="AlphaFoldDB" id="A0AA46I5T7"/>
<keyword evidence="2" id="KW-1185">Reference proteome</keyword>